<dbReference type="Gene3D" id="2.40.170.20">
    <property type="entry name" value="TonB-dependent receptor, beta-barrel domain"/>
    <property type="match status" value="1"/>
</dbReference>
<keyword evidence="5 9" id="KW-0798">TonB box</keyword>
<dbReference type="InterPro" id="IPR012910">
    <property type="entry name" value="Plug_dom"/>
</dbReference>
<evidence type="ECO:0000256" key="7">
    <source>
        <dbReference type="ARBA" id="ARBA00023237"/>
    </source>
</evidence>
<dbReference type="Pfam" id="PF13715">
    <property type="entry name" value="CarbopepD_reg_2"/>
    <property type="match status" value="1"/>
</dbReference>
<dbReference type="STRING" id="1703345.A3860_12025"/>
<evidence type="ECO:0000256" key="4">
    <source>
        <dbReference type="ARBA" id="ARBA00022692"/>
    </source>
</evidence>
<dbReference type="AlphaFoldDB" id="A0A1V9FFY7"/>
<dbReference type="NCBIfam" id="TIGR04056">
    <property type="entry name" value="OMP_RagA_SusC"/>
    <property type="match status" value="1"/>
</dbReference>
<keyword evidence="13" id="KW-1185">Reference proteome</keyword>
<evidence type="ECO:0000256" key="3">
    <source>
        <dbReference type="ARBA" id="ARBA00022452"/>
    </source>
</evidence>
<dbReference type="SUPFAM" id="SSF56935">
    <property type="entry name" value="Porins"/>
    <property type="match status" value="1"/>
</dbReference>
<keyword evidence="2 8" id="KW-0813">Transport</keyword>
<evidence type="ECO:0000256" key="5">
    <source>
        <dbReference type="ARBA" id="ARBA00023077"/>
    </source>
</evidence>
<reference evidence="12 13" key="1">
    <citation type="submission" date="2016-03" db="EMBL/GenBank/DDBJ databases">
        <title>Niastella vici sp. nov., isolated from farmland soil.</title>
        <authorList>
            <person name="Chen L."/>
            <person name="Wang D."/>
            <person name="Yang S."/>
            <person name="Wang G."/>
        </authorList>
    </citation>
    <scope>NUCLEOTIDE SEQUENCE [LARGE SCALE GENOMIC DNA]</scope>
    <source>
        <strain evidence="12 13">DJ57</strain>
    </source>
</reference>
<dbReference type="OrthoDB" id="9768177at2"/>
<dbReference type="GO" id="GO:0030246">
    <property type="term" value="F:carbohydrate binding"/>
    <property type="evidence" value="ECO:0007669"/>
    <property type="project" value="InterPro"/>
</dbReference>
<dbReference type="PROSITE" id="PS52016">
    <property type="entry name" value="TONB_DEPENDENT_REC_3"/>
    <property type="match status" value="1"/>
</dbReference>
<dbReference type="InterPro" id="IPR000531">
    <property type="entry name" value="Beta-barrel_TonB"/>
</dbReference>
<dbReference type="RefSeq" id="WP_081156241.1">
    <property type="nucleotide sequence ID" value="NZ_LVYD01000124.1"/>
</dbReference>
<dbReference type="Gene3D" id="2.170.130.10">
    <property type="entry name" value="TonB-dependent receptor, plug domain"/>
    <property type="match status" value="1"/>
</dbReference>
<organism evidence="12 13">
    <name type="scientific">Niastella vici</name>
    <dbReference type="NCBI Taxonomy" id="1703345"/>
    <lineage>
        <taxon>Bacteria</taxon>
        <taxon>Pseudomonadati</taxon>
        <taxon>Bacteroidota</taxon>
        <taxon>Chitinophagia</taxon>
        <taxon>Chitinophagales</taxon>
        <taxon>Chitinophagaceae</taxon>
        <taxon>Niastella</taxon>
    </lineage>
</organism>
<sequence length="1008" mass="109600">MLSHYLKKVLFLPILLFLHISVFAQTGSISGKILDDRQAGLAATTVRLQGATGGVRANDDGSFMLPNLAAGKYTVIFEHIGYIAQQKEVTVSVGATTSLSIVMVAFSTSLNEIVVIGYGSERKKDVTGAIASITAKDFQQGQITTPEQLIAGKVAGVSVISNSGAPGAGSTIRIRGGASINGSNDPLIVLDGVPLNPSSIAGAANPLDLINPNDIERVDVLKDASAAAIYGNRASNGVILITTKKGQRGKPKISFTTQLSVSQLSKEAGVLSPGEFRDYVNSHDTTSGGTFKALLGQYSTNWQKVIYQTAVSTDNNLSVSGSVGKKLPYRVSAGYTNQDGILKTSNLTRYSGDVSLAPVFFDDHLKVAVNMKGAQVKQRFANESAIGAAVSFNPTQPVYSGKNIYGGYFEYTDPNSVTGLKSNAPRNPLGLLEENHNVSNVYRTVTSLAFDYKVHFLPDLHINVNLGYDGAKGSGTQTIPATAASNLNTYTDSNGVSYSGYSHYYKQISSNRLLEGFLNYSKNIDALKSHVDVVAGYANQDFRNTTYNYASYFADGTLNPNSVPTYASGINEYILTSLYGRVNWVYHDKYILTATMRNDYSTKFAPADRSGVFSSAAFAWRINEEKFLQYNKVISNLKLRLEYGVTGNQEGIGSYDYLSDYSMGTSTARYQLGQTNYYVYRPGAYYPGRTWETTTTQNIAIDYGLWGDRITGSIDLYRRKTKNLLATATQSALTNFSNQITANIGNMKDEGVEFNINAKAIDKQNIGWTVGFNITYNHNTITNLTALPGQTSGGLLTGGISGGTGNTVQINQVGASKYSFYLYKQVYDASGKPIDGLFVDRRKDGVINQNDLYINKSPDPKAYLGFSTDFRYKRWGAGLVARASFGNYVYNNVASYTGIQHYILNPIGTLNNGSRTVLKSNLTGSNDKALLSDYWLENGSFLRMDNVHLSYNLGRIIAGKGDLRISANVQNVFLITKYQGVDPEVSSGIDNNFYPRPRTYVLGVSWSL</sequence>
<dbReference type="Gene3D" id="2.60.40.1120">
    <property type="entry name" value="Carboxypeptidase-like, regulatory domain"/>
    <property type="match status" value="1"/>
</dbReference>
<proteinExistence type="inferred from homology"/>
<evidence type="ECO:0000256" key="2">
    <source>
        <dbReference type="ARBA" id="ARBA00022448"/>
    </source>
</evidence>
<feature type="domain" description="TonB-dependent receptor plug" evidence="11">
    <location>
        <begin position="123"/>
        <end position="238"/>
    </location>
</feature>
<dbReference type="GO" id="GO:0009279">
    <property type="term" value="C:cell outer membrane"/>
    <property type="evidence" value="ECO:0007669"/>
    <property type="project" value="UniProtKB-SubCell"/>
</dbReference>
<comment type="caution">
    <text evidence="12">The sequence shown here is derived from an EMBL/GenBank/DDBJ whole genome shotgun (WGS) entry which is preliminary data.</text>
</comment>
<keyword evidence="6 8" id="KW-0472">Membrane</keyword>
<evidence type="ECO:0000256" key="1">
    <source>
        <dbReference type="ARBA" id="ARBA00004571"/>
    </source>
</evidence>
<evidence type="ECO:0000256" key="8">
    <source>
        <dbReference type="PROSITE-ProRule" id="PRU01360"/>
    </source>
</evidence>
<dbReference type="InterPro" id="IPR013784">
    <property type="entry name" value="Carb-bd-like_fold"/>
</dbReference>
<keyword evidence="3 8" id="KW-1134">Transmembrane beta strand</keyword>
<dbReference type="InterPro" id="IPR039426">
    <property type="entry name" value="TonB-dep_rcpt-like"/>
</dbReference>
<dbReference type="InterPro" id="IPR037066">
    <property type="entry name" value="Plug_dom_sf"/>
</dbReference>
<feature type="domain" description="TonB-dependent receptor-like beta-barrel" evidence="10">
    <location>
        <begin position="400"/>
        <end position="972"/>
    </location>
</feature>
<gene>
    <name evidence="12" type="ORF">A3860_12025</name>
</gene>
<dbReference type="InterPro" id="IPR023997">
    <property type="entry name" value="TonB-dep_OMP_SusC/RagA_CS"/>
</dbReference>
<dbReference type="NCBIfam" id="TIGR04057">
    <property type="entry name" value="SusC_RagA_signa"/>
    <property type="match status" value="1"/>
</dbReference>
<dbReference type="Proteomes" id="UP000192796">
    <property type="component" value="Unassembled WGS sequence"/>
</dbReference>
<dbReference type="EMBL" id="LVYD01000124">
    <property type="protein sequence ID" value="OQP57275.1"/>
    <property type="molecule type" value="Genomic_DNA"/>
</dbReference>
<evidence type="ECO:0000313" key="12">
    <source>
        <dbReference type="EMBL" id="OQP57275.1"/>
    </source>
</evidence>
<evidence type="ECO:0000259" key="11">
    <source>
        <dbReference type="Pfam" id="PF07715"/>
    </source>
</evidence>
<dbReference type="InterPro" id="IPR023996">
    <property type="entry name" value="TonB-dep_OMP_SusC/RagA"/>
</dbReference>
<protein>
    <submittedName>
        <fullName evidence="12">SusC/RagA family protein</fullName>
    </submittedName>
</protein>
<comment type="similarity">
    <text evidence="8 9">Belongs to the TonB-dependent receptor family.</text>
</comment>
<dbReference type="Pfam" id="PF00593">
    <property type="entry name" value="TonB_dep_Rec_b-barrel"/>
    <property type="match status" value="1"/>
</dbReference>
<accession>A0A1V9FFY7</accession>
<evidence type="ECO:0000256" key="6">
    <source>
        <dbReference type="ARBA" id="ARBA00023136"/>
    </source>
</evidence>
<evidence type="ECO:0000313" key="13">
    <source>
        <dbReference type="Proteomes" id="UP000192796"/>
    </source>
</evidence>
<dbReference type="InterPro" id="IPR036942">
    <property type="entry name" value="Beta-barrel_TonB_sf"/>
</dbReference>
<comment type="subcellular location">
    <subcellularLocation>
        <location evidence="1 8">Cell outer membrane</location>
        <topology evidence="1 8">Multi-pass membrane protein</topology>
    </subcellularLocation>
</comment>
<name>A0A1V9FFY7_9BACT</name>
<dbReference type="Pfam" id="PF07715">
    <property type="entry name" value="Plug"/>
    <property type="match status" value="1"/>
</dbReference>
<evidence type="ECO:0000259" key="10">
    <source>
        <dbReference type="Pfam" id="PF00593"/>
    </source>
</evidence>
<keyword evidence="4 8" id="KW-0812">Transmembrane</keyword>
<keyword evidence="7 8" id="KW-0998">Cell outer membrane</keyword>
<dbReference type="SUPFAM" id="SSF49452">
    <property type="entry name" value="Starch-binding domain-like"/>
    <property type="match status" value="1"/>
</dbReference>
<evidence type="ECO:0000256" key="9">
    <source>
        <dbReference type="RuleBase" id="RU003357"/>
    </source>
</evidence>